<evidence type="ECO:0000256" key="11">
    <source>
        <dbReference type="ARBA" id="ARBA00023136"/>
    </source>
</evidence>
<dbReference type="CDD" id="cd18773">
    <property type="entry name" value="PDC1_HK_sensor"/>
    <property type="match status" value="1"/>
</dbReference>
<evidence type="ECO:0000256" key="8">
    <source>
        <dbReference type="ARBA" id="ARBA00022840"/>
    </source>
</evidence>
<feature type="transmembrane region" description="Helical" evidence="13">
    <location>
        <begin position="280"/>
        <end position="298"/>
    </location>
</feature>
<dbReference type="PANTHER" id="PTHR43155:SF2">
    <property type="entry name" value="CYCLIC DI-GMP PHOSPHODIESTERASE PA4108"/>
    <property type="match status" value="1"/>
</dbReference>
<organism evidence="18 19">
    <name type="scientific">Tissierella praeacuta DSM 18095</name>
    <dbReference type="NCBI Taxonomy" id="1123404"/>
    <lineage>
        <taxon>Bacteria</taxon>
        <taxon>Bacillati</taxon>
        <taxon>Bacillota</taxon>
        <taxon>Tissierellia</taxon>
        <taxon>Tissierellales</taxon>
        <taxon>Tissierellaceae</taxon>
        <taxon>Tissierella</taxon>
    </lineage>
</organism>
<dbReference type="SUPFAM" id="SSF103190">
    <property type="entry name" value="Sensory domain-like"/>
    <property type="match status" value="1"/>
</dbReference>
<sequence>MKIIQKKFYLFGIILTLIVAIGLVIQYTYLNKAITNHKELDMTKSIEHLGAQINSNLEYHSQYTIAASAFISTGHYSDNEIVEYFKALVENNSAIKYMYFGDTNNKFIISNDWIPPDDYDSRKREWYIKAKEEKALVFSNTYVDAVDGNLVVSISKPIYNKNGELLGVVASDISMEGIMEIMKDTRIKDLGYSFLIDNAGNIIAHPRYKYDLESELININSISDNIHEELQETKSGKIEVELDGVLGYLSYQPVEKTDWIIGNFMSLEEFRGKDRNALRIFLIALAIAIIIFTSFTYLQRVNFLVPVHNLDKDISVINIEENIGYRIPIKTNDPFIELRKTINLVLSKTQDFFEQTEQSTEEIMAQNEELEASYGQLAAMEEEIRDQYERLIKSEKELKKALEKNKAIIEVLPDILFIINKDGKFIEAEASYSKELYFAREEFLNKTVGEVFTSEIGDIAMKKIKRALENNTVENFEYEFEESGDIQNYEIRIVKLNDNEVVSITRNITDKKKMEDKLIKLSYRDQLTGLYNRRFFEEELRRLDTPENLPLTLVMADVNGLKLINDSFGHKTGDKLLQDIGDIIEEGCRENDIVARISGDEFLIILPQTDETEAEEIIKRIKKLSKEKNISDEKLTNIELSVSFGVGTKYNFDTDISNIFKKAEDNMYAHKLFEGPSMRSKTIETIMMTLYEKNKREEEHSKRVAIISKELGNALGMEEEKLKEIENAGLLHDIGKIAINEAILDKPGYLTDEEYHEMKKHPEIGYRILSTVNEMSQIAKYVLYHHERYDGKGYPKGLKGEEIPLISRIITIADSYDAMASDRAYRKALSDEEILEEFMKNSGTQFDPNLVKIFVEKFLRIK</sequence>
<dbReference type="InterPro" id="IPR006675">
    <property type="entry name" value="HDIG_dom"/>
</dbReference>
<dbReference type="SUPFAM" id="SSF109604">
    <property type="entry name" value="HD-domain/PDEase-like"/>
    <property type="match status" value="1"/>
</dbReference>
<evidence type="ECO:0000256" key="10">
    <source>
        <dbReference type="ARBA" id="ARBA00023012"/>
    </source>
</evidence>
<keyword evidence="4" id="KW-0808">Transferase</keyword>
<dbReference type="SMART" id="SM00267">
    <property type="entry name" value="GGDEF"/>
    <property type="match status" value="1"/>
</dbReference>
<keyword evidence="11 13" id="KW-0472">Membrane</keyword>
<evidence type="ECO:0000256" key="2">
    <source>
        <dbReference type="ARBA" id="ARBA00022475"/>
    </source>
</evidence>
<evidence type="ECO:0000256" key="1">
    <source>
        <dbReference type="ARBA" id="ARBA00004651"/>
    </source>
</evidence>
<dbReference type="Pfam" id="PF08448">
    <property type="entry name" value="PAS_4"/>
    <property type="match status" value="1"/>
</dbReference>
<evidence type="ECO:0000256" key="12">
    <source>
        <dbReference type="SAM" id="Coils"/>
    </source>
</evidence>
<dbReference type="Gene3D" id="1.10.3210.10">
    <property type="entry name" value="Hypothetical protein af1432"/>
    <property type="match status" value="1"/>
</dbReference>
<dbReference type="CDD" id="cd01949">
    <property type="entry name" value="GGDEF"/>
    <property type="match status" value="1"/>
</dbReference>
<feature type="domain" description="HD" evidence="16">
    <location>
        <begin position="697"/>
        <end position="819"/>
    </location>
</feature>
<evidence type="ECO:0000256" key="6">
    <source>
        <dbReference type="ARBA" id="ARBA00022741"/>
    </source>
</evidence>
<evidence type="ECO:0000256" key="13">
    <source>
        <dbReference type="SAM" id="Phobius"/>
    </source>
</evidence>
<dbReference type="CDD" id="cd00130">
    <property type="entry name" value="PAS"/>
    <property type="match status" value="1"/>
</dbReference>
<reference evidence="19" key="1">
    <citation type="submission" date="2016-11" db="EMBL/GenBank/DDBJ databases">
        <authorList>
            <person name="Varghese N."/>
            <person name="Submissions S."/>
        </authorList>
    </citation>
    <scope>NUCLEOTIDE SEQUENCE [LARGE SCALE GENOMIC DNA]</scope>
    <source>
        <strain evidence="19">DSM 18095</strain>
    </source>
</reference>
<dbReference type="InterPro" id="IPR000160">
    <property type="entry name" value="GGDEF_dom"/>
</dbReference>
<dbReference type="PROSITE" id="PS51831">
    <property type="entry name" value="HD"/>
    <property type="match status" value="1"/>
</dbReference>
<protein>
    <submittedName>
        <fullName evidence="18">PAS domain S-box-containing protein/diguanylate cyclase (GGDEF) domain-containing protein/HDIG domain-containing protein</fullName>
    </submittedName>
</protein>
<feature type="domain" description="PAS" evidence="14">
    <location>
        <begin position="401"/>
        <end position="471"/>
    </location>
</feature>
<evidence type="ECO:0000313" key="19">
    <source>
        <dbReference type="Proteomes" id="UP000184114"/>
    </source>
</evidence>
<feature type="domain" description="GGDEF" evidence="15">
    <location>
        <begin position="549"/>
        <end position="684"/>
    </location>
</feature>
<evidence type="ECO:0000259" key="16">
    <source>
        <dbReference type="PROSITE" id="PS51831"/>
    </source>
</evidence>
<dbReference type="InterPro" id="IPR013656">
    <property type="entry name" value="PAS_4"/>
</dbReference>
<comment type="subcellular location">
    <subcellularLocation>
        <location evidence="1">Cell membrane</location>
        <topology evidence="1">Multi-pass membrane protein</topology>
    </subcellularLocation>
</comment>
<keyword evidence="12" id="KW-0175">Coiled coil</keyword>
<keyword evidence="3" id="KW-0597">Phosphoprotein</keyword>
<dbReference type="InterPro" id="IPR006674">
    <property type="entry name" value="HD_domain"/>
</dbReference>
<dbReference type="EMBL" id="FQTY01000005">
    <property type="protein sequence ID" value="SHE68068.1"/>
    <property type="molecule type" value="Genomic_DNA"/>
</dbReference>
<dbReference type="InterPro" id="IPR033479">
    <property type="entry name" value="dCache_1"/>
</dbReference>
<keyword evidence="8" id="KW-0067">ATP-binding</keyword>
<dbReference type="RefSeq" id="WP_072974840.1">
    <property type="nucleotide sequence ID" value="NZ_FQTY01000005.1"/>
</dbReference>
<dbReference type="CDD" id="cd00077">
    <property type="entry name" value="HDc"/>
    <property type="match status" value="1"/>
</dbReference>
<dbReference type="PROSITE" id="PS50112">
    <property type="entry name" value="PAS"/>
    <property type="match status" value="1"/>
</dbReference>
<dbReference type="GO" id="GO:0005886">
    <property type="term" value="C:plasma membrane"/>
    <property type="evidence" value="ECO:0007669"/>
    <property type="project" value="UniProtKB-SubCell"/>
</dbReference>
<dbReference type="InterPro" id="IPR043128">
    <property type="entry name" value="Rev_trsase/Diguanyl_cyclase"/>
</dbReference>
<dbReference type="GO" id="GO:0005524">
    <property type="term" value="F:ATP binding"/>
    <property type="evidence" value="ECO:0007669"/>
    <property type="project" value="UniProtKB-KW"/>
</dbReference>
<dbReference type="InterPro" id="IPR000014">
    <property type="entry name" value="PAS"/>
</dbReference>
<dbReference type="Gene3D" id="3.30.70.270">
    <property type="match status" value="1"/>
</dbReference>
<dbReference type="InterPro" id="IPR037522">
    <property type="entry name" value="HD_GYP_dom"/>
</dbReference>
<keyword evidence="19" id="KW-1185">Reference proteome</keyword>
<evidence type="ECO:0000256" key="4">
    <source>
        <dbReference type="ARBA" id="ARBA00022679"/>
    </source>
</evidence>
<keyword evidence="2" id="KW-1003">Cell membrane</keyword>
<dbReference type="GO" id="GO:0016301">
    <property type="term" value="F:kinase activity"/>
    <property type="evidence" value="ECO:0007669"/>
    <property type="project" value="UniProtKB-KW"/>
</dbReference>
<evidence type="ECO:0000256" key="7">
    <source>
        <dbReference type="ARBA" id="ARBA00022777"/>
    </source>
</evidence>
<dbReference type="SUPFAM" id="SSF55073">
    <property type="entry name" value="Nucleotide cyclase"/>
    <property type="match status" value="1"/>
</dbReference>
<feature type="transmembrane region" description="Helical" evidence="13">
    <location>
        <begin position="6"/>
        <end position="30"/>
    </location>
</feature>
<evidence type="ECO:0000256" key="9">
    <source>
        <dbReference type="ARBA" id="ARBA00022989"/>
    </source>
</evidence>
<name>A0A1M4VGK2_9FIRM</name>
<feature type="domain" description="HD-GYP" evidence="17">
    <location>
        <begin position="675"/>
        <end position="862"/>
    </location>
</feature>
<dbReference type="PROSITE" id="PS51832">
    <property type="entry name" value="HD_GYP"/>
    <property type="match status" value="1"/>
</dbReference>
<dbReference type="STRING" id="1123404.SAMN02745784_01447"/>
<dbReference type="Pfam" id="PF13487">
    <property type="entry name" value="HD_5"/>
    <property type="match status" value="1"/>
</dbReference>
<dbReference type="Pfam" id="PF00990">
    <property type="entry name" value="GGDEF"/>
    <property type="match status" value="1"/>
</dbReference>
<dbReference type="InterPro" id="IPR035965">
    <property type="entry name" value="PAS-like_dom_sf"/>
</dbReference>
<dbReference type="InterPro" id="IPR029787">
    <property type="entry name" value="Nucleotide_cyclase"/>
</dbReference>
<dbReference type="NCBIfam" id="TIGR00254">
    <property type="entry name" value="GGDEF"/>
    <property type="match status" value="1"/>
</dbReference>
<dbReference type="GeneID" id="90993822"/>
<dbReference type="NCBIfam" id="TIGR00229">
    <property type="entry name" value="sensory_box"/>
    <property type="match status" value="1"/>
</dbReference>
<dbReference type="InterPro" id="IPR003607">
    <property type="entry name" value="HD/PDEase_dom"/>
</dbReference>
<dbReference type="PANTHER" id="PTHR43155">
    <property type="entry name" value="CYCLIC DI-GMP PHOSPHODIESTERASE PA4108-RELATED"/>
    <property type="match status" value="1"/>
</dbReference>
<dbReference type="NCBIfam" id="TIGR00277">
    <property type="entry name" value="HDIG"/>
    <property type="match status" value="1"/>
</dbReference>
<keyword evidence="6" id="KW-0547">Nucleotide-binding</keyword>
<dbReference type="AlphaFoldDB" id="A0A1M4VGK2"/>
<evidence type="ECO:0000256" key="3">
    <source>
        <dbReference type="ARBA" id="ARBA00022553"/>
    </source>
</evidence>
<dbReference type="Pfam" id="PF02743">
    <property type="entry name" value="dCache_1"/>
    <property type="match status" value="1"/>
</dbReference>
<dbReference type="PROSITE" id="PS50887">
    <property type="entry name" value="GGDEF"/>
    <property type="match status" value="1"/>
</dbReference>
<gene>
    <name evidence="18" type="ORF">SAMN02745784_01447</name>
</gene>
<keyword evidence="5 13" id="KW-0812">Transmembrane</keyword>
<evidence type="ECO:0000259" key="15">
    <source>
        <dbReference type="PROSITE" id="PS50887"/>
    </source>
</evidence>
<accession>A0A1M4VGK2</accession>
<dbReference type="GO" id="GO:0000160">
    <property type="term" value="P:phosphorelay signal transduction system"/>
    <property type="evidence" value="ECO:0007669"/>
    <property type="project" value="UniProtKB-KW"/>
</dbReference>
<feature type="coiled-coil region" evidence="12">
    <location>
        <begin position="353"/>
        <end position="405"/>
    </location>
</feature>
<proteinExistence type="predicted"/>
<dbReference type="Gene3D" id="3.30.450.20">
    <property type="entry name" value="PAS domain"/>
    <property type="match status" value="3"/>
</dbReference>
<dbReference type="Proteomes" id="UP000184114">
    <property type="component" value="Unassembled WGS sequence"/>
</dbReference>
<evidence type="ECO:0000259" key="14">
    <source>
        <dbReference type="PROSITE" id="PS50112"/>
    </source>
</evidence>
<dbReference type="SMART" id="SM00471">
    <property type="entry name" value="HDc"/>
    <property type="match status" value="1"/>
</dbReference>
<keyword evidence="10" id="KW-0902">Two-component regulatory system</keyword>
<evidence type="ECO:0000256" key="5">
    <source>
        <dbReference type="ARBA" id="ARBA00022692"/>
    </source>
</evidence>
<dbReference type="InterPro" id="IPR029151">
    <property type="entry name" value="Sensor-like_sf"/>
</dbReference>
<keyword evidence="9 13" id="KW-1133">Transmembrane helix</keyword>
<dbReference type="CDD" id="cd12912">
    <property type="entry name" value="PDC2_MCP_like"/>
    <property type="match status" value="1"/>
</dbReference>
<dbReference type="SUPFAM" id="SSF55785">
    <property type="entry name" value="PYP-like sensor domain (PAS domain)"/>
    <property type="match status" value="1"/>
</dbReference>
<evidence type="ECO:0000259" key="17">
    <source>
        <dbReference type="PROSITE" id="PS51832"/>
    </source>
</evidence>
<keyword evidence="7" id="KW-0418">Kinase</keyword>
<evidence type="ECO:0000313" key="18">
    <source>
        <dbReference type="EMBL" id="SHE68068.1"/>
    </source>
</evidence>